<keyword evidence="2 10" id="KW-0963">Cytoplasm</keyword>
<protein>
    <recommendedName>
        <fullName evidence="10">Isoleucine--tRNA ligase</fullName>
        <ecNumber evidence="10">6.1.1.5</ecNumber>
    </recommendedName>
    <alternativeName>
        <fullName evidence="10">Isoleucyl-tRNA synthetase</fullName>
        <shortName evidence="10">IleRS</shortName>
    </alternativeName>
</protein>
<dbReference type="GO" id="GO:0005829">
    <property type="term" value="C:cytosol"/>
    <property type="evidence" value="ECO:0007669"/>
    <property type="project" value="TreeGrafter"/>
</dbReference>
<dbReference type="InterPro" id="IPR014729">
    <property type="entry name" value="Rossmann-like_a/b/a_fold"/>
</dbReference>
<comment type="domain">
    <text evidence="10">IleRS has two distinct active sites: one for aminoacylation and one for editing. The misactivated valine is translocated from the active site to the editing site, which sterically excludes the correctly activated isoleucine. The single editing site contains two valyl binding pockets, one specific for each substrate (Val-AMP or Val-tRNA(Ile)).</text>
</comment>
<dbReference type="Gene3D" id="3.90.740.10">
    <property type="entry name" value="Valyl/Leucyl/Isoleucyl-tRNA synthetase, editing domain"/>
    <property type="match status" value="1"/>
</dbReference>
<dbReference type="InterPro" id="IPR009008">
    <property type="entry name" value="Val/Leu/Ile-tRNA-synth_edit"/>
</dbReference>
<dbReference type="GO" id="GO:0000049">
    <property type="term" value="F:tRNA binding"/>
    <property type="evidence" value="ECO:0007669"/>
    <property type="project" value="InterPro"/>
</dbReference>
<dbReference type="InterPro" id="IPR002301">
    <property type="entry name" value="Ile-tRNA-ligase"/>
</dbReference>
<keyword evidence="3 10" id="KW-0436">Ligase</keyword>
<dbReference type="PANTHER" id="PTHR42765">
    <property type="entry name" value="SOLEUCYL-TRNA SYNTHETASE"/>
    <property type="match status" value="1"/>
</dbReference>
<dbReference type="GO" id="GO:0002161">
    <property type="term" value="F:aminoacyl-tRNA deacylase activity"/>
    <property type="evidence" value="ECO:0007669"/>
    <property type="project" value="InterPro"/>
</dbReference>
<evidence type="ECO:0000256" key="2">
    <source>
        <dbReference type="ARBA" id="ARBA00022490"/>
    </source>
</evidence>
<feature type="binding site" evidence="10">
    <location>
        <position position="657"/>
    </location>
    <ligand>
        <name>ATP</name>
        <dbReference type="ChEBI" id="CHEBI:30616"/>
    </ligand>
</feature>
<evidence type="ECO:0000313" key="13">
    <source>
        <dbReference type="EMBL" id="SDM30218.1"/>
    </source>
</evidence>
<dbReference type="PRINTS" id="PR00984">
    <property type="entry name" value="TRNASYNTHILE"/>
</dbReference>
<evidence type="ECO:0000313" key="14">
    <source>
        <dbReference type="Proteomes" id="UP000199759"/>
    </source>
</evidence>
<dbReference type="GO" id="GO:0005524">
    <property type="term" value="F:ATP binding"/>
    <property type="evidence" value="ECO:0007669"/>
    <property type="project" value="UniProtKB-UniRule"/>
</dbReference>
<evidence type="ECO:0000256" key="5">
    <source>
        <dbReference type="ARBA" id="ARBA00022840"/>
    </source>
</evidence>
<dbReference type="Pfam" id="PF00133">
    <property type="entry name" value="tRNA-synt_1"/>
    <property type="match status" value="1"/>
</dbReference>
<dbReference type="PROSITE" id="PS00178">
    <property type="entry name" value="AA_TRNA_LIGASE_I"/>
    <property type="match status" value="1"/>
</dbReference>
<evidence type="ECO:0000256" key="9">
    <source>
        <dbReference type="ARBA" id="ARBA00048359"/>
    </source>
</evidence>
<proteinExistence type="inferred from homology"/>
<evidence type="ECO:0000256" key="4">
    <source>
        <dbReference type="ARBA" id="ARBA00022741"/>
    </source>
</evidence>
<dbReference type="STRING" id="144026.SAMN04488568_108100"/>
<dbReference type="Gene3D" id="1.10.10.830">
    <property type="entry name" value="Ile-tRNA synthetase CP2 domain-like"/>
    <property type="match status" value="1"/>
</dbReference>
<evidence type="ECO:0000256" key="3">
    <source>
        <dbReference type="ARBA" id="ARBA00022598"/>
    </source>
</evidence>
<dbReference type="InterPro" id="IPR050081">
    <property type="entry name" value="Ile-tRNA_ligase"/>
</dbReference>
<keyword evidence="5 10" id="KW-0067">ATP-binding</keyword>
<dbReference type="CDD" id="cd07960">
    <property type="entry name" value="Anticodon_Ia_Ile_BEm"/>
    <property type="match status" value="1"/>
</dbReference>
<comment type="subunit">
    <text evidence="10">Monomer.</text>
</comment>
<dbReference type="PANTHER" id="PTHR42765:SF1">
    <property type="entry name" value="ISOLEUCINE--TRNA LIGASE, MITOCHONDRIAL"/>
    <property type="match status" value="1"/>
</dbReference>
<feature type="domain" description="Methionyl/Valyl/Leucyl/Isoleucyl-tRNA synthetase anticodon-binding" evidence="12">
    <location>
        <begin position="736"/>
        <end position="886"/>
    </location>
</feature>
<feature type="binding site" evidence="10">
    <location>
        <position position="613"/>
    </location>
    <ligand>
        <name>L-isoleucyl-5'-AMP</name>
        <dbReference type="ChEBI" id="CHEBI:178002"/>
    </ligand>
</feature>
<dbReference type="RefSeq" id="WP_091769654.1">
    <property type="nucleotide sequence ID" value="NZ_FNHG01000008.1"/>
</dbReference>
<evidence type="ECO:0000256" key="1">
    <source>
        <dbReference type="ARBA" id="ARBA00006887"/>
    </source>
</evidence>
<dbReference type="SUPFAM" id="SSF52374">
    <property type="entry name" value="Nucleotidylyl transferase"/>
    <property type="match status" value="1"/>
</dbReference>
<dbReference type="InterPro" id="IPR023585">
    <property type="entry name" value="Ile-tRNA-ligase_type1"/>
</dbReference>
<evidence type="ECO:0000256" key="7">
    <source>
        <dbReference type="ARBA" id="ARBA00023146"/>
    </source>
</evidence>
<gene>
    <name evidence="10" type="primary">ileS</name>
    <name evidence="13" type="ORF">SAMN04488568_108100</name>
</gene>
<dbReference type="NCBIfam" id="TIGR00392">
    <property type="entry name" value="ileS"/>
    <property type="match status" value="1"/>
</dbReference>
<dbReference type="EMBL" id="FNHG01000008">
    <property type="protein sequence ID" value="SDM30218.1"/>
    <property type="molecule type" value="Genomic_DNA"/>
</dbReference>
<keyword evidence="6 10" id="KW-0648">Protein biosynthesis</keyword>
<name>A0A1G9S3R7_9PROT</name>
<dbReference type="Pfam" id="PF08264">
    <property type="entry name" value="Anticodon_1"/>
    <property type="match status" value="1"/>
</dbReference>
<feature type="domain" description="Aminoacyl-tRNA synthetase class Ia" evidence="11">
    <location>
        <begin position="42"/>
        <end position="693"/>
    </location>
</feature>
<reference evidence="13 14" key="1">
    <citation type="submission" date="2016-10" db="EMBL/GenBank/DDBJ databases">
        <authorList>
            <person name="de Groot N.N."/>
        </authorList>
    </citation>
    <scope>NUCLEOTIDE SEQUENCE [LARGE SCALE GENOMIC DNA]</scope>
    <source>
        <strain evidence="13 14">DSM 16077</strain>
    </source>
</reference>
<dbReference type="EC" id="6.1.1.5" evidence="10"/>
<feature type="short sequence motif" description="'HIGH' region" evidence="10">
    <location>
        <begin position="72"/>
        <end position="82"/>
    </location>
</feature>
<keyword evidence="14" id="KW-1185">Reference proteome</keyword>
<evidence type="ECO:0000256" key="8">
    <source>
        <dbReference type="ARBA" id="ARBA00025217"/>
    </source>
</evidence>
<comment type="subcellular location">
    <subcellularLocation>
        <location evidence="10">Cytoplasm</location>
    </subcellularLocation>
</comment>
<dbReference type="InterPro" id="IPR033708">
    <property type="entry name" value="Anticodon_Ile_BEm"/>
</dbReference>
<feature type="short sequence motif" description="'KMSKS' region" evidence="10">
    <location>
        <begin position="654"/>
        <end position="658"/>
    </location>
</feature>
<keyword evidence="7 10" id="KW-0030">Aminoacyl-tRNA synthetase</keyword>
<comment type="similarity">
    <text evidence="1 10">Belongs to the class-I aminoacyl-tRNA synthetase family. IleS type 1 subfamily.</text>
</comment>
<dbReference type="Gene3D" id="3.40.50.620">
    <property type="entry name" value="HUPs"/>
    <property type="match status" value="2"/>
</dbReference>
<dbReference type="OrthoDB" id="9810365at2"/>
<dbReference type="InterPro" id="IPR002300">
    <property type="entry name" value="aa-tRNA-synth_Ia"/>
</dbReference>
<sequence length="990" mass="111619">MTDTPADNGTDTADSRDYRQTLFLPKTDFPMRAGLPKQEPLWLERWEKLEIYRRLREQGAKKTRFVLHDGPPYANGHIHIGTGMNKILKDFVVRSRQMSGFDAPYRPGWDCHGLPIEWKVEQAYRAKGRNKNDVPTKEFRAECRAYAGGWIDVQREEFKRLGVAGEWDNPYTTMAFDAEAVIVREFLSFVKQGLVYCGSAPVMWSPVEQTALAEAEVEYHDKVSTTIHVRFPLRGLRHDGSAIPSSCIGAHVVIWTTTPWTIPANRAICYSPDISYGLYEVTAMGESEFKPWAMPGDRLIVADNLWEETAAAAKITRADRIMSVDPKGLVCAHPLANADKYWSYGVPLLAGEHVTDETGTGFVHTAPGHGAEDYVAWMAHPEWHDRNTPVPQTVGEDGAFYENIPLFGGLHIIRVDGKKQGQDGPANKAVMDALILQNRLLARGRLEHSYPHSWRSKAPVIFRNTPQWFVALDRPMQDGRTLRDVAVKAIGDTQWTPKVAENRIRAMVEGRPDWLVSRQRAWGVPLTLFVEAGTKRVLNDPKVHARIIKAVEEDGADAWFERPAAEFLGEEYDPEAFEKVTDILDVWFDSGCTHAFALEPRPDLKWPADLYLEGSDQHRGWFQSSLLESCGTRGRAPYDAVLTHGFVMAGDGRKMSKSLGNVVAPDDVAKKYGVEILRLWAAGQDYTDDLRISDEILQTSVDAYRKLRNTMRYVLGALDGFSSSETVQHDRMPSLERWVLHRLHELDGIVREGYAAYDFKKVYSALFNFCVVDLSAFYLDVRKDALYCDRPDALRRRAARTVMNEVIDRLTAWLAPIMPFTMEEVWLGLHPSDTDSVHLRTFPDTPADWHDGSRAERWQTIRRLRRVVNGALEVERREKRIGSSLEAAPQVYVTDPSYRAALAAEADGDVDEYLAEIGITSQAYLIDGEAPQVGFKLEDVADIVVIPGRAVGRKCARSWKYSTAIGADSRYPDLSPRDAEAVAHWDAMNA</sequence>
<evidence type="ECO:0000256" key="10">
    <source>
        <dbReference type="HAMAP-Rule" id="MF_02002"/>
    </source>
</evidence>
<dbReference type="Proteomes" id="UP000199759">
    <property type="component" value="Unassembled WGS sequence"/>
</dbReference>
<organism evidence="13 14">
    <name type="scientific">Maricaulis salignorans</name>
    <dbReference type="NCBI Taxonomy" id="144026"/>
    <lineage>
        <taxon>Bacteria</taxon>
        <taxon>Pseudomonadati</taxon>
        <taxon>Pseudomonadota</taxon>
        <taxon>Alphaproteobacteria</taxon>
        <taxon>Maricaulales</taxon>
        <taxon>Maricaulaceae</taxon>
        <taxon>Maricaulis</taxon>
    </lineage>
</organism>
<dbReference type="FunFam" id="3.40.50.620:FF:000042">
    <property type="entry name" value="Isoleucine--tRNA ligase"/>
    <property type="match status" value="1"/>
</dbReference>
<dbReference type="Gene3D" id="1.10.730.20">
    <property type="match status" value="1"/>
</dbReference>
<dbReference type="InterPro" id="IPR013155">
    <property type="entry name" value="M/V/L/I-tRNA-synth_anticd-bd"/>
</dbReference>
<dbReference type="AlphaFoldDB" id="A0A1G9S3R7"/>
<comment type="function">
    <text evidence="8 10">Catalyzes the attachment of isoleucine to tRNA(Ile). As IleRS can inadvertently accommodate and process structurally similar amino acids such as valine, to avoid such errors it has two additional distinct tRNA(Ile)-dependent editing activities. One activity is designated as 'pretransfer' editing and involves the hydrolysis of activated Val-AMP. The other activity is designated 'posttransfer' editing and involves deacylation of mischarged Val-tRNA(Ile).</text>
</comment>
<keyword evidence="4 10" id="KW-0547">Nucleotide-binding</keyword>
<evidence type="ECO:0000259" key="11">
    <source>
        <dbReference type="Pfam" id="PF00133"/>
    </source>
</evidence>
<dbReference type="HAMAP" id="MF_02002">
    <property type="entry name" value="Ile_tRNA_synth_type1"/>
    <property type="match status" value="1"/>
</dbReference>
<evidence type="ECO:0000259" key="12">
    <source>
        <dbReference type="Pfam" id="PF08264"/>
    </source>
</evidence>
<comment type="caution">
    <text evidence="10">Lacks conserved residue(s) required for the propagation of feature annotation.</text>
</comment>
<dbReference type="InterPro" id="IPR001412">
    <property type="entry name" value="aa-tRNA-synth_I_CS"/>
</dbReference>
<comment type="catalytic activity">
    <reaction evidence="9 10">
        <text>tRNA(Ile) + L-isoleucine + ATP = L-isoleucyl-tRNA(Ile) + AMP + diphosphate</text>
        <dbReference type="Rhea" id="RHEA:11060"/>
        <dbReference type="Rhea" id="RHEA-COMP:9666"/>
        <dbReference type="Rhea" id="RHEA-COMP:9695"/>
        <dbReference type="ChEBI" id="CHEBI:30616"/>
        <dbReference type="ChEBI" id="CHEBI:33019"/>
        <dbReference type="ChEBI" id="CHEBI:58045"/>
        <dbReference type="ChEBI" id="CHEBI:78442"/>
        <dbReference type="ChEBI" id="CHEBI:78528"/>
        <dbReference type="ChEBI" id="CHEBI:456215"/>
        <dbReference type="EC" id="6.1.1.5"/>
    </reaction>
</comment>
<dbReference type="GO" id="GO:0004822">
    <property type="term" value="F:isoleucine-tRNA ligase activity"/>
    <property type="evidence" value="ECO:0007669"/>
    <property type="project" value="UniProtKB-UniRule"/>
</dbReference>
<dbReference type="SUPFAM" id="SSF47323">
    <property type="entry name" value="Anticodon-binding domain of a subclass of class I aminoacyl-tRNA synthetases"/>
    <property type="match status" value="1"/>
</dbReference>
<dbReference type="SUPFAM" id="SSF50677">
    <property type="entry name" value="ValRS/IleRS/LeuRS editing domain"/>
    <property type="match status" value="1"/>
</dbReference>
<evidence type="ECO:0000256" key="6">
    <source>
        <dbReference type="ARBA" id="ARBA00022917"/>
    </source>
</evidence>
<dbReference type="GO" id="GO:0006428">
    <property type="term" value="P:isoleucyl-tRNA aminoacylation"/>
    <property type="evidence" value="ECO:0007669"/>
    <property type="project" value="UniProtKB-UniRule"/>
</dbReference>
<dbReference type="InterPro" id="IPR009080">
    <property type="entry name" value="tRNAsynth_Ia_anticodon-bd"/>
</dbReference>
<accession>A0A1G9S3R7</accession>